<protein>
    <submittedName>
        <fullName evidence="2">Uncharacterized protein</fullName>
    </submittedName>
</protein>
<feature type="compositionally biased region" description="Acidic residues" evidence="1">
    <location>
        <begin position="262"/>
        <end position="272"/>
    </location>
</feature>
<gene>
    <name evidence="2" type="ORF">BP5553_03916</name>
</gene>
<dbReference type="GeneID" id="43596765"/>
<reference evidence="2 3" key="1">
    <citation type="journal article" date="2018" name="IMA Fungus">
        <title>IMA Genome-F 9: Draft genome sequence of Annulohypoxylon stygium, Aspergillus mulundensis, Berkeleyomyces basicola (syn. Thielaviopsis basicola), Ceratocystis smalleyi, two Cercospora beticola strains, Coleophoma cylindrospora, Fusarium fracticaudum, Phialophora cf. hyalina, and Morchella septimelata.</title>
        <authorList>
            <person name="Wingfield B.D."/>
            <person name="Bills G.F."/>
            <person name="Dong Y."/>
            <person name="Huang W."/>
            <person name="Nel W.J."/>
            <person name="Swalarsk-Parry B.S."/>
            <person name="Vaghefi N."/>
            <person name="Wilken P.M."/>
            <person name="An Z."/>
            <person name="de Beer Z.W."/>
            <person name="De Vos L."/>
            <person name="Chen L."/>
            <person name="Duong T.A."/>
            <person name="Gao Y."/>
            <person name="Hammerbacher A."/>
            <person name="Kikkert J.R."/>
            <person name="Li Y."/>
            <person name="Li H."/>
            <person name="Li K."/>
            <person name="Li Q."/>
            <person name="Liu X."/>
            <person name="Ma X."/>
            <person name="Naidoo K."/>
            <person name="Pethybridge S.J."/>
            <person name="Sun J."/>
            <person name="Steenkamp E.T."/>
            <person name="van der Nest M.A."/>
            <person name="van Wyk S."/>
            <person name="Wingfield M.J."/>
            <person name="Xiong C."/>
            <person name="Yue Q."/>
            <person name="Zhang X."/>
        </authorList>
    </citation>
    <scope>NUCLEOTIDE SEQUENCE [LARGE SCALE GENOMIC DNA]</scope>
    <source>
        <strain evidence="2 3">BP 5553</strain>
    </source>
</reference>
<name>A0A370TVM1_9HELO</name>
<feature type="compositionally biased region" description="Acidic residues" evidence="1">
    <location>
        <begin position="279"/>
        <end position="298"/>
    </location>
</feature>
<dbReference type="EMBL" id="NPIC01000002">
    <property type="protein sequence ID" value="RDL39576.1"/>
    <property type="molecule type" value="Genomic_DNA"/>
</dbReference>
<feature type="compositionally biased region" description="Acidic residues" evidence="1">
    <location>
        <begin position="206"/>
        <end position="225"/>
    </location>
</feature>
<dbReference type="RefSeq" id="XP_031872232.1">
    <property type="nucleotide sequence ID" value="XM_032012539.1"/>
</dbReference>
<organism evidence="2 3">
    <name type="scientific">Venustampulla echinocandica</name>
    <dbReference type="NCBI Taxonomy" id="2656787"/>
    <lineage>
        <taxon>Eukaryota</taxon>
        <taxon>Fungi</taxon>
        <taxon>Dikarya</taxon>
        <taxon>Ascomycota</taxon>
        <taxon>Pezizomycotina</taxon>
        <taxon>Leotiomycetes</taxon>
        <taxon>Helotiales</taxon>
        <taxon>Pleuroascaceae</taxon>
        <taxon>Venustampulla</taxon>
    </lineage>
</organism>
<evidence type="ECO:0000313" key="2">
    <source>
        <dbReference type="EMBL" id="RDL39576.1"/>
    </source>
</evidence>
<comment type="caution">
    <text evidence="2">The sequence shown here is derived from an EMBL/GenBank/DDBJ whole genome shotgun (WGS) entry which is preliminary data.</text>
</comment>
<feature type="region of interest" description="Disordered" evidence="1">
    <location>
        <begin position="196"/>
        <end position="298"/>
    </location>
</feature>
<evidence type="ECO:0000313" key="3">
    <source>
        <dbReference type="Proteomes" id="UP000254866"/>
    </source>
</evidence>
<accession>A0A370TVM1</accession>
<dbReference type="Proteomes" id="UP000254866">
    <property type="component" value="Unassembled WGS sequence"/>
</dbReference>
<keyword evidence="3" id="KW-1185">Reference proteome</keyword>
<sequence>MSASDYPPEVGHKFCRMADGTSMKEIALSCFSPEFKERYGRPFLEWVCWDVRIGRHIPNDITIPKYRIGFARLVITIDFVQFCGAVDNANALRTVPVSRQDKEGSWCQLVLKKYDDVKDADRVELIGKRLGTANVLSSEQEVHECLKSLFCDMVQQVLSEEAEDYWKDMARSYPDMDTSKFNLDMASLEFHMLTMDIEPKKGKEEEAGDEEEDEEDDEDDEDEDSVPAWFREVRKGSRDQGGGGDIEDEEGFYRAYFRREGSEEEEECDEAEDGRPWGEDEDEDEGELEEDGDAMDLD</sequence>
<dbReference type="AlphaFoldDB" id="A0A370TVM1"/>
<evidence type="ECO:0000256" key="1">
    <source>
        <dbReference type="SAM" id="MobiDB-lite"/>
    </source>
</evidence>
<proteinExistence type="predicted"/>
<dbReference type="OrthoDB" id="10632784at2759"/>